<feature type="repeat" description="ANK" evidence="6">
    <location>
        <begin position="527"/>
        <end position="559"/>
    </location>
</feature>
<keyword evidence="8" id="KW-0472">Membrane</keyword>
<feature type="region of interest" description="Disordered" evidence="7">
    <location>
        <begin position="72"/>
        <end position="98"/>
    </location>
</feature>
<dbReference type="PRINTS" id="PR01415">
    <property type="entry name" value="ANKYRIN"/>
</dbReference>
<dbReference type="OMA" id="CLYIRNQ"/>
<evidence type="ECO:0000313" key="10">
    <source>
        <dbReference type="Proteomes" id="UP000318571"/>
    </source>
</evidence>
<feature type="repeat" description="ANK" evidence="6">
    <location>
        <begin position="1122"/>
        <end position="1154"/>
    </location>
</feature>
<dbReference type="InterPro" id="IPR051165">
    <property type="entry name" value="Multifunctional_ANK_Repeat"/>
</dbReference>
<feature type="repeat" description="ANK" evidence="6">
    <location>
        <begin position="727"/>
        <end position="762"/>
    </location>
</feature>
<keyword evidence="10" id="KW-1185">Reference proteome</keyword>
<keyword evidence="5" id="KW-0407">Ion channel</keyword>
<dbReference type="Pfam" id="PF13637">
    <property type="entry name" value="Ank_4"/>
    <property type="match status" value="1"/>
</dbReference>
<keyword evidence="3 6" id="KW-0040">ANK repeat</keyword>
<feature type="transmembrane region" description="Helical" evidence="8">
    <location>
        <begin position="1662"/>
        <end position="1683"/>
    </location>
</feature>
<evidence type="ECO:0000256" key="6">
    <source>
        <dbReference type="PROSITE-ProRule" id="PRU00023"/>
    </source>
</evidence>
<feature type="transmembrane region" description="Helical" evidence="8">
    <location>
        <begin position="1538"/>
        <end position="1564"/>
    </location>
</feature>
<feature type="repeat" description="ANK" evidence="6">
    <location>
        <begin position="458"/>
        <end position="490"/>
    </location>
</feature>
<feature type="repeat" description="ANK" evidence="6">
    <location>
        <begin position="660"/>
        <end position="692"/>
    </location>
</feature>
<sequence length="1947" mass="210641">MSASGEGAGGPLKKGSAGSKSSKNSDKSGSSTKKSLEEHFGSEVDIKIRSATGNPKVEKYFGSEVDIQSFSATSSDEAVVSDVLSSSGPKPRKVDLEALDKKPFKDALAQDSIKKLEERLDEVVKSQDPESDAAKASSSTEAAAASAAKDALLEAQGPKKAVSGRRKPKSEAPILGGQTGTSTPKGSKSKSKKDEDPEEIGRKVSAMFLAQVDIKEDEAYEKDKKKRDDQKKSFLDKGKRDKRDSIIPSSSNPTGGLGTKVPAKGDKIFEKTNKALANAEDSKTGSKKPTEGEKDPSKPDKGGVPNATPAGGPPGKGNPEGGGPGGDPGKEPGGAPSGPPGGPGGPGGGGDPSGAGGGPSEPPDGKKAEKKSEANNPPSSAAKRVLILSQKGDWPACEQALKGLERAFADGGEKLPLANVHDNVTGNTPLMYAAMENKTSLIERMLDLGCDINAKNKERYTTLHLASMYSREDTIKLLLSKRADPALAGGDGNIPLFAAIEAGNLHVCRELLSHEAETQIKYAKEPLKDTALHLAGRRKDNDMVKMFIEAGGTVDAKNGDGQTLLHIAAQNGDENMTRTLYLARANATITDNEDRTPMHLAAERGHTGTVEFLADKFKASVFDRTKDGSTLMHIAALNGHPDTAMVLFKKGVPLLMPNRDGARGIHTAAMKGHVSVINTLLHKGENVDAVTNDNYTALHLAVEAGKSNVVETLLGHGAQVHIKGGKVGETPLHIASRIEEVRGEKCTKMLLKSGADTNLAMQDGRTPVHIASESGNIAVLKLLLANGADPLMTDKSGETALHKSARRCHFAAVEEVLTYVEKKQGNCKEYVKMTNRSGEPALHLAAKIQKSQLHFPDEDAKVIDLLMQHGSDVFMQTKETKETVFHYCALEGNVSVLREILKNLHSGQIQLAVNKQSVNGWSPLIVAASKGHTEVAMIFLENNGRVDVFDLEGKSALHLAAENGSIEVCEALLTRNAFINSKTKTGWTSLHYAAMKGYTPLVEFLIKKHNATIDSMTIKKQTPLHLAASAGQESVCALLLELGASLDSTDDYGQKPIHLAAQSNKSEVVKLFLKQRPQLVSVTTRDGSTCAHIAAIKGSVSVLEELMKFDKAVVISSRNKITDSTPLHIATEGGHYDVVKMLMDSGASASDENKSGYTPMHIAAKHGHLELINKFAKSNVNLRQLSRKTGLSALHIASYYGKEDTVRELLTHVPASSKSELPATPNHAIALDLATESDLTPLHLAAYSGSENVVRALLNSSGVQVDAGTKPSQYTALHLASLRGHVGVVGLLLSRSTSLLKVFDKYGQSCLHVAASSAKAGFLNVVKLLVDSGASTLAETANGRIPLWYAASEGNVNVVTYLITQKHDSYSLLDDRKFIFNLMSCGKKSNNAPTENFILASPAPVDVAAKISAYYRDLSIKEKERAYDLVVASKFSEELCNELVTIGSSAESPGLILQSCDRRTVPFLDILIECELKQVIANSAVQTYTTELWKGGIEDWPGWRIFLLMLGFVVFPPLWLIFSLPLNNKYNKTPIVKFGCYLTSHLFFMAFQIITACVPIYPIYRTTLFPYWNEWVCVIWLGGLILGELTSPQDRGGLGMIKIVIIFLNVVAVGIHVAAIFVDNSHWPLLIYIRNLFIGLSFLCCCVQILDFLSFHHLFGPWAIIISSLMIDLGKFLTILMLFESGFTMLVVAMNQPYFAITEMSQSIDQTTDVLKSSPEADVTPLHAFERLFFALFGLTRPEDLKMTTHIGEWTVEIFKIIFAIYLLVTVIVLINLLIAMMSDTYQRIQQDSDTEWKFGLAKLIRNMHRTDASPAPINLITTWTVYIYRACKRSMKKKDKYKRMKPEATSRMTDVVDNASLKRHLKLGKVSPYPDGLSPSENGNLPMGSLSSMRSRTFLENAIGWTAIVKKYRSLKEAPKGLDELKSDTGSPAPPAPVFSDSITDG</sequence>
<keyword evidence="8" id="KW-1133">Transmembrane helix</keyword>
<dbReference type="PROSITE" id="PS50088">
    <property type="entry name" value="ANK_REPEAT"/>
    <property type="match status" value="20"/>
</dbReference>
<organism evidence="9 10">
    <name type="scientific">Tigriopus californicus</name>
    <name type="common">Marine copepod</name>
    <dbReference type="NCBI Taxonomy" id="6832"/>
    <lineage>
        <taxon>Eukaryota</taxon>
        <taxon>Metazoa</taxon>
        <taxon>Ecdysozoa</taxon>
        <taxon>Arthropoda</taxon>
        <taxon>Crustacea</taxon>
        <taxon>Multicrustacea</taxon>
        <taxon>Hexanauplia</taxon>
        <taxon>Copepoda</taxon>
        <taxon>Harpacticoida</taxon>
        <taxon>Harpacticidae</taxon>
        <taxon>Tigriopus</taxon>
    </lineage>
</organism>
<dbReference type="Gene3D" id="1.25.40.20">
    <property type="entry name" value="Ankyrin repeat-containing domain"/>
    <property type="match status" value="6"/>
</dbReference>
<keyword evidence="4" id="KW-0406">Ion transport</keyword>
<feature type="repeat" description="ANK" evidence="6">
    <location>
        <begin position="693"/>
        <end position="725"/>
    </location>
</feature>
<dbReference type="PANTHER" id="PTHR24123">
    <property type="entry name" value="ANKYRIN REPEAT-CONTAINING"/>
    <property type="match status" value="1"/>
</dbReference>
<reference evidence="9 10" key="1">
    <citation type="journal article" date="2018" name="Nat. Ecol. Evol.">
        <title>Genomic signatures of mitonuclear coevolution across populations of Tigriopus californicus.</title>
        <authorList>
            <person name="Barreto F.S."/>
            <person name="Watson E.T."/>
            <person name="Lima T.G."/>
            <person name="Willett C.S."/>
            <person name="Edmands S."/>
            <person name="Li W."/>
            <person name="Burton R.S."/>
        </authorList>
    </citation>
    <scope>NUCLEOTIDE SEQUENCE [LARGE SCALE GENOMIC DNA]</scope>
    <source>
        <strain evidence="9 10">San Diego</strain>
    </source>
</reference>
<feature type="compositionally biased region" description="Basic and acidic residues" evidence="7">
    <location>
        <begin position="34"/>
        <end position="44"/>
    </location>
</feature>
<feature type="repeat" description="ANK" evidence="6">
    <location>
        <begin position="560"/>
        <end position="592"/>
    </location>
</feature>
<feature type="compositionally biased region" description="Basic and acidic residues" evidence="7">
    <location>
        <begin position="263"/>
        <end position="273"/>
    </location>
</feature>
<evidence type="ECO:0000256" key="8">
    <source>
        <dbReference type="SAM" id="Phobius"/>
    </source>
</evidence>
<feature type="compositionally biased region" description="Basic and acidic residues" evidence="7">
    <location>
        <begin position="280"/>
        <end position="301"/>
    </location>
</feature>
<dbReference type="Proteomes" id="UP000318571">
    <property type="component" value="Chromosome 3"/>
</dbReference>
<feature type="repeat" description="ANK" evidence="6">
    <location>
        <begin position="763"/>
        <end position="795"/>
    </location>
</feature>
<keyword evidence="1" id="KW-0813">Transport</keyword>
<feature type="transmembrane region" description="Helical" evidence="8">
    <location>
        <begin position="1505"/>
        <end position="1526"/>
    </location>
</feature>
<feature type="repeat" description="ANK" evidence="6">
    <location>
        <begin position="985"/>
        <end position="1008"/>
    </location>
</feature>
<dbReference type="InterPro" id="IPR036770">
    <property type="entry name" value="Ankyrin_rpt-contain_sf"/>
</dbReference>
<dbReference type="SMART" id="SM00248">
    <property type="entry name" value="ANK"/>
    <property type="match status" value="27"/>
</dbReference>
<feature type="repeat" description="ANK" evidence="6">
    <location>
        <begin position="1237"/>
        <end position="1270"/>
    </location>
</feature>
<evidence type="ECO:0000256" key="3">
    <source>
        <dbReference type="ARBA" id="ARBA00023043"/>
    </source>
</evidence>
<evidence type="ECO:0000256" key="4">
    <source>
        <dbReference type="ARBA" id="ARBA00023065"/>
    </source>
</evidence>
<feature type="repeat" description="ANK" evidence="6">
    <location>
        <begin position="1052"/>
        <end position="1074"/>
    </location>
</feature>
<dbReference type="EMBL" id="VCGU01000007">
    <property type="protein sequence ID" value="TRY73825.1"/>
    <property type="molecule type" value="Genomic_DNA"/>
</dbReference>
<evidence type="ECO:0000313" key="9">
    <source>
        <dbReference type="EMBL" id="TRY73825.1"/>
    </source>
</evidence>
<proteinExistence type="predicted"/>
<comment type="caution">
    <text evidence="9">The sequence shown here is derived from an EMBL/GenBank/DDBJ whole genome shotgun (WGS) entry which is preliminary data.</text>
</comment>
<feature type="repeat" description="ANK" evidence="6">
    <location>
        <begin position="1019"/>
        <end position="1051"/>
    </location>
</feature>
<feature type="region of interest" description="Disordered" evidence="7">
    <location>
        <begin position="120"/>
        <end position="381"/>
    </location>
</feature>
<protein>
    <submittedName>
        <fullName evidence="9">Uncharacterized protein</fullName>
    </submittedName>
</protein>
<feature type="repeat" description="ANK" evidence="6">
    <location>
        <begin position="919"/>
        <end position="951"/>
    </location>
</feature>
<keyword evidence="2" id="KW-0677">Repeat</keyword>
<feature type="repeat" description="ANK" evidence="6">
    <location>
        <begin position="837"/>
        <end position="878"/>
    </location>
</feature>
<accession>A0A553P811</accession>
<evidence type="ECO:0000256" key="7">
    <source>
        <dbReference type="SAM" id="MobiDB-lite"/>
    </source>
</evidence>
<dbReference type="Pfam" id="PF12796">
    <property type="entry name" value="Ank_2"/>
    <property type="match status" value="9"/>
</dbReference>
<feature type="repeat" description="ANK" evidence="6">
    <location>
        <begin position="1155"/>
        <end position="1187"/>
    </location>
</feature>
<feature type="compositionally biased region" description="Gly residues" evidence="7">
    <location>
        <begin position="313"/>
        <end position="336"/>
    </location>
</feature>
<feature type="compositionally biased region" description="Low complexity" evidence="7">
    <location>
        <begin position="134"/>
        <end position="155"/>
    </location>
</feature>
<evidence type="ECO:0000256" key="2">
    <source>
        <dbReference type="ARBA" id="ARBA00022737"/>
    </source>
</evidence>
<feature type="compositionally biased region" description="Gly residues" evidence="7">
    <location>
        <begin position="1"/>
        <end position="12"/>
    </location>
</feature>
<feature type="repeat" description="ANK" evidence="6">
    <location>
        <begin position="593"/>
        <end position="616"/>
    </location>
</feature>
<feature type="repeat" description="ANK" evidence="6">
    <location>
        <begin position="627"/>
        <end position="659"/>
    </location>
</feature>
<feature type="compositionally biased region" description="Basic and acidic residues" evidence="7">
    <location>
        <begin position="221"/>
        <end position="245"/>
    </location>
</feature>
<dbReference type="InterPro" id="IPR002110">
    <property type="entry name" value="Ankyrin_rpt"/>
</dbReference>
<dbReference type="STRING" id="6832.A0A553P811"/>
<feature type="region of interest" description="Disordered" evidence="7">
    <location>
        <begin position="1"/>
        <end position="44"/>
    </location>
</feature>
<dbReference type="InterPro" id="IPR002153">
    <property type="entry name" value="TRPC_channel"/>
</dbReference>
<feature type="transmembrane region" description="Helical" evidence="8">
    <location>
        <begin position="1570"/>
        <end position="1589"/>
    </location>
</feature>
<gene>
    <name evidence="9" type="ORF">TCAL_01928</name>
</gene>
<feature type="compositionally biased region" description="Gly residues" evidence="7">
    <location>
        <begin position="344"/>
        <end position="359"/>
    </location>
</feature>
<feature type="repeat" description="ANK" evidence="6">
    <location>
        <begin position="425"/>
        <end position="457"/>
    </location>
</feature>
<feature type="compositionally biased region" description="Low complexity" evidence="7">
    <location>
        <begin position="13"/>
        <end position="33"/>
    </location>
</feature>
<evidence type="ECO:0000256" key="5">
    <source>
        <dbReference type="ARBA" id="ARBA00023303"/>
    </source>
</evidence>
<dbReference type="PRINTS" id="PR01097">
    <property type="entry name" value="TRNSRECEPTRP"/>
</dbReference>
<feature type="transmembrane region" description="Helical" evidence="8">
    <location>
        <begin position="1627"/>
        <end position="1650"/>
    </location>
</feature>
<name>A0A553P811_TIGCA</name>
<feature type="region of interest" description="Disordered" evidence="7">
    <location>
        <begin position="1923"/>
        <end position="1947"/>
    </location>
</feature>
<dbReference type="Pfam" id="PF00023">
    <property type="entry name" value="Ank"/>
    <property type="match status" value="1"/>
</dbReference>
<feature type="compositionally biased region" description="Basic and acidic residues" evidence="7">
    <location>
        <begin position="192"/>
        <end position="202"/>
    </location>
</feature>
<keyword evidence="8" id="KW-0812">Transmembrane</keyword>
<feature type="repeat" description="ANK" evidence="6">
    <location>
        <begin position="952"/>
        <end position="984"/>
    </location>
</feature>
<dbReference type="GO" id="GO:0005262">
    <property type="term" value="F:calcium channel activity"/>
    <property type="evidence" value="ECO:0007669"/>
    <property type="project" value="InterPro"/>
</dbReference>
<feature type="repeat" description="ANK" evidence="6">
    <location>
        <begin position="1306"/>
        <end position="1341"/>
    </location>
</feature>
<dbReference type="GO" id="GO:0016020">
    <property type="term" value="C:membrane"/>
    <property type="evidence" value="ECO:0007669"/>
    <property type="project" value="InterPro"/>
</dbReference>
<feature type="compositionally biased region" description="Basic and acidic residues" evidence="7">
    <location>
        <begin position="363"/>
        <end position="373"/>
    </location>
</feature>
<dbReference type="PANTHER" id="PTHR24123:SF33">
    <property type="entry name" value="PROTEIN HOS4"/>
    <property type="match status" value="1"/>
</dbReference>
<dbReference type="SUPFAM" id="SSF48403">
    <property type="entry name" value="Ankyrin repeat"/>
    <property type="match status" value="3"/>
</dbReference>
<feature type="transmembrane region" description="Helical" evidence="8">
    <location>
        <begin position="1758"/>
        <end position="1779"/>
    </location>
</feature>
<feature type="transmembrane region" description="Helical" evidence="8">
    <location>
        <begin position="1601"/>
        <end position="1621"/>
    </location>
</feature>
<dbReference type="PROSITE" id="PS50297">
    <property type="entry name" value="ANK_REP_REGION"/>
    <property type="match status" value="19"/>
</dbReference>
<evidence type="ECO:0000256" key="1">
    <source>
        <dbReference type="ARBA" id="ARBA00022448"/>
    </source>
</evidence>